<feature type="transmembrane region" description="Helical" evidence="5">
    <location>
        <begin position="440"/>
        <end position="461"/>
    </location>
</feature>
<keyword evidence="2 5" id="KW-0812">Transmembrane</keyword>
<dbReference type="HAMAP" id="MF_00445">
    <property type="entry name" value="NDH1_NuoN_1"/>
    <property type="match status" value="1"/>
</dbReference>
<dbReference type="EMBL" id="BAAAZD010000002">
    <property type="protein sequence ID" value="GAA4006432.1"/>
    <property type="molecule type" value="Genomic_DNA"/>
</dbReference>
<feature type="transmembrane region" description="Helical" evidence="5">
    <location>
        <begin position="293"/>
        <end position="311"/>
    </location>
</feature>
<comment type="caution">
    <text evidence="8">The sequence shown here is derived from an EMBL/GenBank/DDBJ whole genome shotgun (WGS) entry which is preliminary data.</text>
</comment>
<protein>
    <recommendedName>
        <fullName evidence="5">NADH-quinone oxidoreductase subunit N</fullName>
        <ecNumber evidence="5">7.1.1.-</ecNumber>
    </recommendedName>
    <alternativeName>
        <fullName evidence="5">NADH dehydrogenase I subunit N</fullName>
    </alternativeName>
    <alternativeName>
        <fullName evidence="5">NDH-1 subunit N</fullName>
    </alternativeName>
</protein>
<keyword evidence="4 5" id="KW-0472">Membrane</keyword>
<dbReference type="EC" id="7.1.1.-" evidence="5"/>
<comment type="subcellular location">
    <subcellularLocation>
        <location evidence="5">Cell membrane</location>
        <topology evidence="5">Multi-pass membrane protein</topology>
    </subcellularLocation>
    <subcellularLocation>
        <location evidence="1">Endomembrane system</location>
        <topology evidence="1">Multi-pass membrane protein</topology>
    </subcellularLocation>
    <subcellularLocation>
        <location evidence="6">Membrane</location>
        <topology evidence="6">Multi-pass membrane protein</topology>
    </subcellularLocation>
</comment>
<dbReference type="NCBIfam" id="TIGR01770">
    <property type="entry name" value="NDH_I_N"/>
    <property type="match status" value="1"/>
</dbReference>
<name>A0ABP7S473_9SPHN</name>
<comment type="catalytic activity">
    <reaction evidence="5">
        <text>a quinone + NADH + 5 H(+)(in) = a quinol + NAD(+) + 4 H(+)(out)</text>
        <dbReference type="Rhea" id="RHEA:57888"/>
        <dbReference type="ChEBI" id="CHEBI:15378"/>
        <dbReference type="ChEBI" id="CHEBI:24646"/>
        <dbReference type="ChEBI" id="CHEBI:57540"/>
        <dbReference type="ChEBI" id="CHEBI:57945"/>
        <dbReference type="ChEBI" id="CHEBI:132124"/>
    </reaction>
</comment>
<gene>
    <name evidence="5 8" type="primary">nuoN</name>
    <name evidence="8" type="ORF">GCM10022211_18990</name>
</gene>
<feature type="transmembrane region" description="Helical" evidence="5">
    <location>
        <begin position="98"/>
        <end position="116"/>
    </location>
</feature>
<dbReference type="RefSeq" id="WP_344710028.1">
    <property type="nucleotide sequence ID" value="NZ_BAAAZD010000002.1"/>
</dbReference>
<feature type="transmembrane region" description="Helical" evidence="5">
    <location>
        <begin position="6"/>
        <end position="25"/>
    </location>
</feature>
<evidence type="ECO:0000256" key="3">
    <source>
        <dbReference type="ARBA" id="ARBA00022989"/>
    </source>
</evidence>
<comment type="subunit">
    <text evidence="5">NDH-1 is composed of 14 different subunits. Subunits NuoA, H, J, K, L, M, N constitute the membrane sector of the complex.</text>
</comment>
<evidence type="ECO:0000259" key="7">
    <source>
        <dbReference type="Pfam" id="PF00361"/>
    </source>
</evidence>
<dbReference type="InterPro" id="IPR010096">
    <property type="entry name" value="NADH-Q_OxRdtase_suN/2"/>
</dbReference>
<dbReference type="InterPro" id="IPR001750">
    <property type="entry name" value="ND/Mrp_TM"/>
</dbReference>
<proteinExistence type="inferred from homology"/>
<keyword evidence="5" id="KW-1278">Translocase</keyword>
<dbReference type="NCBIfam" id="NF004440">
    <property type="entry name" value="PRK05777.1-3"/>
    <property type="match status" value="1"/>
</dbReference>
<comment type="function">
    <text evidence="5">NDH-1 shuttles electrons from NADH, via FMN and iron-sulfur (Fe-S) centers, to quinones in the respiratory chain. The immediate electron acceptor for the enzyme in this species is believed to be ubiquinone. Couples the redox reaction to proton translocation (for every two electrons transferred, four hydrogen ions are translocated across the cytoplasmic membrane), and thus conserves the redox energy in a proton gradient.</text>
</comment>
<feature type="transmembrane region" description="Helical" evidence="5">
    <location>
        <begin position="317"/>
        <end position="338"/>
    </location>
</feature>
<feature type="domain" description="NADH:quinone oxidoreductase/Mrp antiporter transmembrane" evidence="7">
    <location>
        <begin position="118"/>
        <end position="413"/>
    </location>
</feature>
<keyword evidence="3 5" id="KW-1133">Transmembrane helix</keyword>
<evidence type="ECO:0000256" key="4">
    <source>
        <dbReference type="ARBA" id="ARBA00023136"/>
    </source>
</evidence>
<accession>A0ABP7S473</accession>
<keyword evidence="5" id="KW-0813">Transport</keyword>
<reference evidence="9" key="1">
    <citation type="journal article" date="2019" name="Int. J. Syst. Evol. Microbiol.">
        <title>The Global Catalogue of Microorganisms (GCM) 10K type strain sequencing project: providing services to taxonomists for standard genome sequencing and annotation.</title>
        <authorList>
            <consortium name="The Broad Institute Genomics Platform"/>
            <consortium name="The Broad Institute Genome Sequencing Center for Infectious Disease"/>
            <person name="Wu L."/>
            <person name="Ma J."/>
        </authorList>
    </citation>
    <scope>NUCLEOTIDE SEQUENCE [LARGE SCALE GENOMIC DNA]</scope>
    <source>
        <strain evidence="9">JCM 16603</strain>
    </source>
</reference>
<feature type="transmembrane region" description="Helical" evidence="5">
    <location>
        <begin position="364"/>
        <end position="386"/>
    </location>
</feature>
<comment type="similarity">
    <text evidence="5">Belongs to the complex I subunit 2 family.</text>
</comment>
<dbReference type="PANTHER" id="PTHR22773">
    <property type="entry name" value="NADH DEHYDROGENASE"/>
    <property type="match status" value="1"/>
</dbReference>
<keyword evidence="5" id="KW-0874">Quinone</keyword>
<evidence type="ECO:0000313" key="8">
    <source>
        <dbReference type="EMBL" id="GAA4006432.1"/>
    </source>
</evidence>
<evidence type="ECO:0000256" key="6">
    <source>
        <dbReference type="RuleBase" id="RU000320"/>
    </source>
</evidence>
<keyword evidence="5" id="KW-0830">Ubiquinone</keyword>
<feature type="transmembrane region" description="Helical" evidence="5">
    <location>
        <begin position="153"/>
        <end position="177"/>
    </location>
</feature>
<evidence type="ECO:0000256" key="1">
    <source>
        <dbReference type="ARBA" id="ARBA00004127"/>
    </source>
</evidence>
<keyword evidence="5" id="KW-1003">Cell membrane</keyword>
<feature type="transmembrane region" description="Helical" evidence="5">
    <location>
        <begin position="197"/>
        <end position="222"/>
    </location>
</feature>
<dbReference type="Pfam" id="PF00361">
    <property type="entry name" value="Proton_antipo_M"/>
    <property type="match status" value="1"/>
</dbReference>
<dbReference type="Proteomes" id="UP001501310">
    <property type="component" value="Unassembled WGS sequence"/>
</dbReference>
<keyword evidence="9" id="KW-1185">Reference proteome</keyword>
<evidence type="ECO:0000256" key="2">
    <source>
        <dbReference type="ARBA" id="ARBA00022692"/>
    </source>
</evidence>
<organism evidence="8 9">
    <name type="scientific">Sphingomonas humi</name>
    <dbReference type="NCBI Taxonomy" id="335630"/>
    <lineage>
        <taxon>Bacteria</taxon>
        <taxon>Pseudomonadati</taxon>
        <taxon>Pseudomonadota</taxon>
        <taxon>Alphaproteobacteria</taxon>
        <taxon>Sphingomonadales</taxon>
        <taxon>Sphingomonadaceae</taxon>
        <taxon>Sphingomonas</taxon>
    </lineage>
</organism>
<keyword evidence="5" id="KW-0520">NAD</keyword>
<feature type="transmembrane region" description="Helical" evidence="5">
    <location>
        <begin position="71"/>
        <end position="91"/>
    </location>
</feature>
<evidence type="ECO:0000256" key="5">
    <source>
        <dbReference type="HAMAP-Rule" id="MF_00445"/>
    </source>
</evidence>
<evidence type="ECO:0000313" key="9">
    <source>
        <dbReference type="Proteomes" id="UP001501310"/>
    </source>
</evidence>
<sequence>MNFAPILPEVILGLGAIALMMVAAFVRRSSPITHVAAIALLVAACFALIGAPQTAGSVFEGMWAADGFAAFGKVIIYLAAAVAVVMAAGWFDHEFEHSAEYPVLILLSALGASVMVSASDLMMLYVGLELQSLSAYVLASYRRHDERSAEAGLKYFVLGGLASGILLYGISLLYGFAGTTAFSGIATAFAGPNGASLGLLFGLVFTLAGIAFKISAVPFHMWTPDVYEGAPTPVAAFFAAGQKAAAILLATRVCLDAMGPATVQWQQIVIFAALASIVLGAVAAYGQTNIKRLLAYSSINNVGFALVGLAAGGREGAVAVLVYSAVYVIMTLGAFLCIMRMRDAEGRPLESLASLSGLSQTRPLLALAIAMFMFSLAGIPPLFGFWPKLMVFNAAIAAGLQWVALVAAALTVIGAYYYLRVIKVMYFDAPAEPFAPASGKVETALILLTALAISPLGYLLINPLTTAAADAASVF</sequence>
<feature type="transmembrane region" description="Helical" evidence="5">
    <location>
        <begin position="32"/>
        <end position="51"/>
    </location>
</feature>
<feature type="transmembrane region" description="Helical" evidence="5">
    <location>
        <begin position="265"/>
        <end position="286"/>
    </location>
</feature>
<feature type="transmembrane region" description="Helical" evidence="5">
    <location>
        <begin position="392"/>
        <end position="419"/>
    </location>
</feature>